<name>A0A8J2JS25_9HEXA</name>
<keyword evidence="1" id="KW-0472">Membrane</keyword>
<keyword evidence="3" id="KW-1185">Reference proteome</keyword>
<dbReference type="EMBL" id="CAJVCH010122086">
    <property type="protein sequence ID" value="CAG7725444.1"/>
    <property type="molecule type" value="Genomic_DNA"/>
</dbReference>
<reference evidence="2" key="1">
    <citation type="submission" date="2021-06" db="EMBL/GenBank/DDBJ databases">
        <authorList>
            <person name="Hodson N. C."/>
            <person name="Mongue J. A."/>
            <person name="Jaron S. K."/>
        </authorList>
    </citation>
    <scope>NUCLEOTIDE SEQUENCE</scope>
</reference>
<evidence type="ECO:0000313" key="3">
    <source>
        <dbReference type="Proteomes" id="UP000708208"/>
    </source>
</evidence>
<feature type="transmembrane region" description="Helical" evidence="1">
    <location>
        <begin position="12"/>
        <end position="31"/>
    </location>
</feature>
<organism evidence="2 3">
    <name type="scientific">Allacma fusca</name>
    <dbReference type="NCBI Taxonomy" id="39272"/>
    <lineage>
        <taxon>Eukaryota</taxon>
        <taxon>Metazoa</taxon>
        <taxon>Ecdysozoa</taxon>
        <taxon>Arthropoda</taxon>
        <taxon>Hexapoda</taxon>
        <taxon>Collembola</taxon>
        <taxon>Symphypleona</taxon>
        <taxon>Sminthuridae</taxon>
        <taxon>Allacma</taxon>
    </lineage>
</organism>
<evidence type="ECO:0008006" key="4">
    <source>
        <dbReference type="Google" id="ProtNLM"/>
    </source>
</evidence>
<evidence type="ECO:0000313" key="2">
    <source>
        <dbReference type="EMBL" id="CAG7725444.1"/>
    </source>
</evidence>
<proteinExistence type="predicted"/>
<comment type="caution">
    <text evidence="2">The sequence shown here is derived from an EMBL/GenBank/DDBJ whole genome shotgun (WGS) entry which is preliminary data.</text>
</comment>
<keyword evidence="1" id="KW-1133">Transmembrane helix</keyword>
<evidence type="ECO:0000256" key="1">
    <source>
        <dbReference type="SAM" id="Phobius"/>
    </source>
</evidence>
<gene>
    <name evidence="2" type="ORF">AFUS01_LOCUS14401</name>
</gene>
<protein>
    <recommendedName>
        <fullName evidence="4">1-acyl-sn-glycerol-3-phosphate acyltransferase</fullName>
    </recommendedName>
</protein>
<accession>A0A8J2JS25</accession>
<sequence>MSPRFRYHFKFAIFGIAVSVVSLIIIPVAMFRPRDVRNSVMSTPLMNWISKLLGIVWELRGEENLAGDFACVVVCNHQSFLDFLGKFYNAP</sequence>
<dbReference type="Proteomes" id="UP000708208">
    <property type="component" value="Unassembled WGS sequence"/>
</dbReference>
<dbReference type="OrthoDB" id="202234at2759"/>
<dbReference type="AlphaFoldDB" id="A0A8J2JS25"/>
<keyword evidence="1" id="KW-0812">Transmembrane</keyword>